<keyword evidence="2" id="KW-1185">Reference proteome</keyword>
<accession>A0A9P4U5J2</accession>
<evidence type="ECO:0000313" key="1">
    <source>
        <dbReference type="EMBL" id="KAF2439114.1"/>
    </source>
</evidence>
<dbReference type="AlphaFoldDB" id="A0A9P4U5J2"/>
<evidence type="ECO:0000313" key="2">
    <source>
        <dbReference type="Proteomes" id="UP000799764"/>
    </source>
</evidence>
<organism evidence="1 2">
    <name type="scientific">Karstenula rhodostoma CBS 690.94</name>
    <dbReference type="NCBI Taxonomy" id="1392251"/>
    <lineage>
        <taxon>Eukaryota</taxon>
        <taxon>Fungi</taxon>
        <taxon>Dikarya</taxon>
        <taxon>Ascomycota</taxon>
        <taxon>Pezizomycotina</taxon>
        <taxon>Dothideomycetes</taxon>
        <taxon>Pleosporomycetidae</taxon>
        <taxon>Pleosporales</taxon>
        <taxon>Massarineae</taxon>
        <taxon>Didymosphaeriaceae</taxon>
        <taxon>Karstenula</taxon>
    </lineage>
</organism>
<dbReference type="EMBL" id="MU001510">
    <property type="protein sequence ID" value="KAF2439114.1"/>
    <property type="molecule type" value="Genomic_DNA"/>
</dbReference>
<reference evidence="1" key="1">
    <citation type="journal article" date="2020" name="Stud. Mycol.">
        <title>101 Dothideomycetes genomes: a test case for predicting lifestyles and emergence of pathogens.</title>
        <authorList>
            <person name="Haridas S."/>
            <person name="Albert R."/>
            <person name="Binder M."/>
            <person name="Bloem J."/>
            <person name="Labutti K."/>
            <person name="Salamov A."/>
            <person name="Andreopoulos B."/>
            <person name="Baker S."/>
            <person name="Barry K."/>
            <person name="Bills G."/>
            <person name="Bluhm B."/>
            <person name="Cannon C."/>
            <person name="Castanera R."/>
            <person name="Culley D."/>
            <person name="Daum C."/>
            <person name="Ezra D."/>
            <person name="Gonzalez J."/>
            <person name="Henrissat B."/>
            <person name="Kuo A."/>
            <person name="Liang C."/>
            <person name="Lipzen A."/>
            <person name="Lutzoni F."/>
            <person name="Magnuson J."/>
            <person name="Mondo S."/>
            <person name="Nolan M."/>
            <person name="Ohm R."/>
            <person name="Pangilinan J."/>
            <person name="Park H.-J."/>
            <person name="Ramirez L."/>
            <person name="Alfaro M."/>
            <person name="Sun H."/>
            <person name="Tritt A."/>
            <person name="Yoshinaga Y."/>
            <person name="Zwiers L.-H."/>
            <person name="Turgeon B."/>
            <person name="Goodwin S."/>
            <person name="Spatafora J."/>
            <person name="Crous P."/>
            <person name="Grigoriev I."/>
        </authorList>
    </citation>
    <scope>NUCLEOTIDE SEQUENCE</scope>
    <source>
        <strain evidence="1">CBS 690.94</strain>
    </source>
</reference>
<comment type="caution">
    <text evidence="1">The sequence shown here is derived from an EMBL/GenBank/DDBJ whole genome shotgun (WGS) entry which is preliminary data.</text>
</comment>
<sequence>MGNFFYKAPSTFALCADFCKNDFPQCKSFRYSYYSDADSQYCEFFPAYAETYFISDSSQPDLHLHLHRYRRSVYYHVRICNYGNNNTLIYKHQNNHVRICEYANNDAFIYKHQNNHVRISHYTDIDHDRDRHTSDYTDEDTDKDTDYTIHGHRRSCDPGRTRTNGICDPIQDFDNHVPAENHVPADNHVPTDNYDSQTDLHVTNDNKNHKVLAMSLPVSVSRMLHSCL</sequence>
<dbReference type="OrthoDB" id="3695473at2759"/>
<dbReference type="Proteomes" id="UP000799764">
    <property type="component" value="Unassembled WGS sequence"/>
</dbReference>
<protein>
    <submittedName>
        <fullName evidence="1">Uncharacterized protein</fullName>
    </submittedName>
</protein>
<gene>
    <name evidence="1" type="ORF">P171DRAFT_490550</name>
</gene>
<proteinExistence type="predicted"/>
<name>A0A9P4U5J2_9PLEO</name>